<keyword evidence="2" id="KW-0472">Membrane</keyword>
<dbReference type="Gene3D" id="3.90.190.10">
    <property type="entry name" value="Protein tyrosine phosphatase superfamily"/>
    <property type="match status" value="1"/>
</dbReference>
<organism evidence="4 5">
    <name type="scientific">Candidatus Sulfurimonas baltica</name>
    <dbReference type="NCBI Taxonomy" id="2740404"/>
    <lineage>
        <taxon>Bacteria</taxon>
        <taxon>Pseudomonadati</taxon>
        <taxon>Campylobacterota</taxon>
        <taxon>Epsilonproteobacteria</taxon>
        <taxon>Campylobacterales</taxon>
        <taxon>Sulfurimonadaceae</taxon>
        <taxon>Sulfurimonas</taxon>
    </lineage>
</organism>
<dbReference type="InterPro" id="IPR055214">
    <property type="entry name" value="PTP-NADK"/>
</dbReference>
<feature type="transmembrane region" description="Helical" evidence="2">
    <location>
        <begin position="7"/>
        <end position="27"/>
    </location>
</feature>
<dbReference type="EMBL" id="CP054492">
    <property type="protein sequence ID" value="QOY51431.1"/>
    <property type="molecule type" value="Genomic_DNA"/>
</dbReference>
<dbReference type="CDD" id="cd14529">
    <property type="entry name" value="TpbA-like"/>
    <property type="match status" value="1"/>
</dbReference>
<dbReference type="KEGG" id="sbal:HUE88_09905"/>
<dbReference type="AlphaFoldDB" id="A0A7S7RMF1"/>
<gene>
    <name evidence="4" type="ORF">HUE88_09905</name>
</gene>
<keyword evidence="2" id="KW-1133">Transmembrane helix</keyword>
<reference evidence="4 5" key="1">
    <citation type="submission" date="2020-05" db="EMBL/GenBank/DDBJ databases">
        <title>Sulfurimonas marisnigri, sp. nov., and Sulfurimonas baltica, sp. nov., manganese oxide reducing chemolithoautotrophs of the class Epsilonproteobacteria isolated from the pelagic redoxclines of the Black and Baltic Seas and emended description of the genus Sulfurimonas.</title>
        <authorList>
            <person name="Henkel J.V."/>
            <person name="Laudan C."/>
            <person name="Werner J."/>
            <person name="Neu T."/>
            <person name="Plewe S."/>
            <person name="Sproer C."/>
            <person name="Bunk B."/>
            <person name="Schulz-Vogt H.N."/>
        </authorList>
    </citation>
    <scope>NUCLEOTIDE SEQUENCE [LARGE SCALE GENOMIC DNA]</scope>
    <source>
        <strain evidence="4 5">GD2</strain>
    </source>
</reference>
<evidence type="ECO:0000256" key="2">
    <source>
        <dbReference type="SAM" id="Phobius"/>
    </source>
</evidence>
<feature type="domain" description="Tyrosine specific protein phosphatases" evidence="3">
    <location>
        <begin position="115"/>
        <end position="164"/>
    </location>
</feature>
<protein>
    <submittedName>
        <fullName evidence="4">Dual specificity protein phosphatase family protein</fullName>
    </submittedName>
</protein>
<proteinExistence type="inferred from homology"/>
<dbReference type="SUPFAM" id="SSF52799">
    <property type="entry name" value="(Phosphotyrosine protein) phosphatases II"/>
    <property type="match status" value="1"/>
</dbReference>
<name>A0A7S7RMF1_9BACT</name>
<keyword evidence="5" id="KW-1185">Reference proteome</keyword>
<evidence type="ECO:0000259" key="3">
    <source>
        <dbReference type="PROSITE" id="PS50056"/>
    </source>
</evidence>
<evidence type="ECO:0000256" key="1">
    <source>
        <dbReference type="ARBA" id="ARBA00009580"/>
    </source>
</evidence>
<evidence type="ECO:0000313" key="5">
    <source>
        <dbReference type="Proteomes" id="UP000593994"/>
    </source>
</evidence>
<dbReference type="Pfam" id="PF22741">
    <property type="entry name" value="PTP-NADK"/>
    <property type="match status" value="1"/>
</dbReference>
<dbReference type="PANTHER" id="PTHR31126">
    <property type="entry name" value="TYROSINE-PROTEIN PHOSPHATASE"/>
    <property type="match status" value="1"/>
</dbReference>
<dbReference type="InterPro" id="IPR029021">
    <property type="entry name" value="Prot-tyrosine_phosphatase-like"/>
</dbReference>
<dbReference type="Proteomes" id="UP000593994">
    <property type="component" value="Chromosome"/>
</dbReference>
<accession>A0A7S7RMF1</accession>
<dbReference type="PANTHER" id="PTHR31126:SF1">
    <property type="entry name" value="TYROSINE SPECIFIC PROTEIN PHOSPHATASES DOMAIN-CONTAINING PROTEIN"/>
    <property type="match status" value="1"/>
</dbReference>
<evidence type="ECO:0000313" key="4">
    <source>
        <dbReference type="EMBL" id="QOY51431.1"/>
    </source>
</evidence>
<sequence>MKTVWKSIAFVALIVLTYYLWDVYVNFKFREISENKVYKSGLINPNKIESFLVDNKIKTVIDLLDPGVQDSQNPAQQKHIDAEDEAISEVNRKNNLNIKHVNIPSGQVPTKKTLTKFFEILDDKSNYPVLIHCYHGVGRAKIYSAIYRIEYENWNNADARDKTRLMVEGFGYKSSFADGKEKGDFLMNYKPRSAGENSTFYALKD</sequence>
<dbReference type="PROSITE" id="PS50056">
    <property type="entry name" value="TYR_PHOSPHATASE_2"/>
    <property type="match status" value="1"/>
</dbReference>
<dbReference type="InterPro" id="IPR000387">
    <property type="entry name" value="Tyr_Pase_dom"/>
</dbReference>
<dbReference type="GO" id="GO:0016791">
    <property type="term" value="F:phosphatase activity"/>
    <property type="evidence" value="ECO:0007669"/>
    <property type="project" value="TreeGrafter"/>
</dbReference>
<dbReference type="RefSeq" id="WP_194368602.1">
    <property type="nucleotide sequence ID" value="NZ_CP054492.1"/>
</dbReference>
<comment type="similarity">
    <text evidence="1">Belongs to the protein-tyrosine phosphatase family.</text>
</comment>
<keyword evidence="2" id="KW-0812">Transmembrane</keyword>